<feature type="region of interest" description="Disordered" evidence="1">
    <location>
        <begin position="66"/>
        <end position="105"/>
    </location>
</feature>
<proteinExistence type="predicted"/>
<evidence type="ECO:0008006" key="4">
    <source>
        <dbReference type="Google" id="ProtNLM"/>
    </source>
</evidence>
<dbReference type="SUPFAM" id="SSF159034">
    <property type="entry name" value="Mib/herc2 domain-like"/>
    <property type="match status" value="1"/>
</dbReference>
<organism evidence="2 3">
    <name type="scientific">Mya arenaria</name>
    <name type="common">Soft-shell clam</name>
    <dbReference type="NCBI Taxonomy" id="6604"/>
    <lineage>
        <taxon>Eukaryota</taxon>
        <taxon>Metazoa</taxon>
        <taxon>Spiralia</taxon>
        <taxon>Lophotrochozoa</taxon>
        <taxon>Mollusca</taxon>
        <taxon>Bivalvia</taxon>
        <taxon>Autobranchia</taxon>
        <taxon>Heteroconchia</taxon>
        <taxon>Euheterodonta</taxon>
        <taxon>Imparidentia</taxon>
        <taxon>Neoheterodontei</taxon>
        <taxon>Myida</taxon>
        <taxon>Myoidea</taxon>
        <taxon>Myidae</taxon>
        <taxon>Mya</taxon>
    </lineage>
</organism>
<feature type="region of interest" description="Disordered" evidence="1">
    <location>
        <begin position="471"/>
        <end position="508"/>
    </location>
</feature>
<dbReference type="Proteomes" id="UP001164746">
    <property type="component" value="Chromosome 4"/>
</dbReference>
<dbReference type="EMBL" id="CP111015">
    <property type="protein sequence ID" value="WAR02249.1"/>
    <property type="molecule type" value="Genomic_DNA"/>
</dbReference>
<sequence>MSYANAQQIQAVHQEVLEVNSTTKFVLKRVNELSNALQNNHCSPACAKFKKEILEEIGVLSESVDELNKQEVKRSTQYEDERRIREEETRIQEEERRNKDEERRVRESIMQDEIDQLKQTVEEFRTNLNRMIANGHPVLETKHDKPSIRSTGKELVLKRNQTVAHVPTRGSSTNQSSRSLMSQNYDRNDRGLQPARETRLNFSRRPQSQGNETIASTNPSSLKQLTWDETSNESSKVDESTAEEKAFFGTNEVWIVEAKNELHTSQAEVGSLEGVFTILLVDTSSSMRQDGAWNETSTFVHDYLAGLQRMASEQGCEEYVALVTFGKVTGHIAKSDERTYGAPETLQDILAATEHAVRSTDGPVADMFILPVGRANREFIKVLLGDAIFGKILHFRDGQSFSRRLMLTGKILPELFSDPFLMSLLRHDPTRFYRDRIPVDDPSITRLDTEQMLEIIDMDQKRRLAKANEVNPYNEEPDGTFPRIGSRVRRGPDWDKEDQDGEGPGTVVGHRKEFGGNVVFVNWDASGKVFQYEYGHRDRYGVWPVNEPRRLHPGQPLDVGCYVTPAKDWSGDAAIVGQKGVVLLVRRKETIRMVVVRWNIGSIGEYSYGEDKRFEVKIEPCELQPLGERQRPLRNQPLTQRQRAGENQPPAIKPSKNKNKNK</sequence>
<feature type="region of interest" description="Disordered" evidence="1">
    <location>
        <begin position="164"/>
        <end position="242"/>
    </location>
</feature>
<dbReference type="Gene3D" id="2.30.30.40">
    <property type="entry name" value="SH3 Domains"/>
    <property type="match status" value="1"/>
</dbReference>
<gene>
    <name evidence="2" type="ORF">MAR_008807</name>
</gene>
<keyword evidence="3" id="KW-1185">Reference proteome</keyword>
<feature type="region of interest" description="Disordered" evidence="1">
    <location>
        <begin position="625"/>
        <end position="662"/>
    </location>
</feature>
<evidence type="ECO:0000313" key="3">
    <source>
        <dbReference type="Proteomes" id="UP001164746"/>
    </source>
</evidence>
<name>A0ABY7DZ91_MYAAR</name>
<evidence type="ECO:0000256" key="1">
    <source>
        <dbReference type="SAM" id="MobiDB-lite"/>
    </source>
</evidence>
<reference evidence="2" key="1">
    <citation type="submission" date="2022-11" db="EMBL/GenBank/DDBJ databases">
        <title>Centuries of genome instability and evolution in soft-shell clam transmissible cancer (bioRxiv).</title>
        <authorList>
            <person name="Hart S.F.M."/>
            <person name="Yonemitsu M.A."/>
            <person name="Giersch R.M."/>
            <person name="Beal B.F."/>
            <person name="Arriagada G."/>
            <person name="Davis B.W."/>
            <person name="Ostrander E.A."/>
            <person name="Goff S.P."/>
            <person name="Metzger M.J."/>
        </authorList>
    </citation>
    <scope>NUCLEOTIDE SEQUENCE</scope>
    <source>
        <strain evidence="2">MELC-2E11</strain>
        <tissue evidence="2">Siphon/mantle</tissue>
    </source>
</reference>
<feature type="compositionally biased region" description="Polar residues" evidence="1">
    <location>
        <begin position="200"/>
        <end position="234"/>
    </location>
</feature>
<evidence type="ECO:0000313" key="2">
    <source>
        <dbReference type="EMBL" id="WAR02249.1"/>
    </source>
</evidence>
<feature type="compositionally biased region" description="Polar residues" evidence="1">
    <location>
        <begin position="164"/>
        <end position="185"/>
    </location>
</feature>
<accession>A0ABY7DZ91</accession>
<dbReference type="InterPro" id="IPR037252">
    <property type="entry name" value="Mib_Herc2_sf"/>
</dbReference>
<protein>
    <recommendedName>
        <fullName evidence="4">VWFA domain-containing protein</fullName>
    </recommendedName>
</protein>